<name>A0ABW3HWH2_9BACL</name>
<dbReference type="PANTHER" id="PTHR41786:SF1">
    <property type="entry name" value="6-HYDROXYMETHYLPTERIN DIPHOSPHOKINASE MPTE-LIKE DOMAIN-CONTAINING PROTEIN"/>
    <property type="match status" value="1"/>
</dbReference>
<organism evidence="3 4">
    <name type="scientific">Paenibacillus chungangensis</name>
    <dbReference type="NCBI Taxonomy" id="696535"/>
    <lineage>
        <taxon>Bacteria</taxon>
        <taxon>Bacillati</taxon>
        <taxon>Bacillota</taxon>
        <taxon>Bacilli</taxon>
        <taxon>Bacillales</taxon>
        <taxon>Paenibacillaceae</taxon>
        <taxon>Paenibacillus</taxon>
    </lineage>
</organism>
<dbReference type="InterPro" id="IPR002826">
    <property type="entry name" value="MptE-like"/>
</dbReference>
<dbReference type="EMBL" id="JBHTJZ010000068">
    <property type="protein sequence ID" value="MFD0961893.1"/>
    <property type="molecule type" value="Genomic_DNA"/>
</dbReference>
<keyword evidence="4" id="KW-1185">Reference proteome</keyword>
<dbReference type="PANTHER" id="PTHR41786">
    <property type="entry name" value="MOTILITY ACCESSORY FACTOR MAF"/>
    <property type="match status" value="1"/>
</dbReference>
<dbReference type="Gene3D" id="3.90.1480.10">
    <property type="entry name" value="Alpha-2,3-sialyltransferase"/>
    <property type="match status" value="1"/>
</dbReference>
<gene>
    <name evidence="3" type="ORF">ACFQ2I_21375</name>
</gene>
<sequence length="761" mass="87913">MSNVLKEINSVLDEVRDYLPNLIDSCSYMADVLMDSKIDNAWNEFGQLIEGMNNLYKTLNFLNSRMSEQLGLVNQTLIYNSMQQFETLFYSLNQYMDNEDYWGASDHIRYELNALLHTLAAELGEKESIKSQRFKANKEYFRQKHPMLYTQIEDTMRNQENYQVIYTRNSMPNLYISTNNDHPIYYYSKFDPMYEAKKWVESLSVKGDEKSHVFVYGFGFGYHVQCYSQTYSGHSLYIYEPDIQIFLAALEVISFEDLFHQLNIAEFVVGDQKEPRDRMFYRYLRYKVDEPEFIAIPVYNKINTTNKEQFIQDASNAILNYKSSLLMNETAGIQWVKNSMYNMARVLSTPSILGLKGEFKGVPAVIVGAGPSLEAEIDWIKKLKKHALIIAAGSTIQSLLHYGLKPHLIVSIDGGEENNVMFNGVEINNIPLLYAPMINYQVIDHQKNNMIHMFLNNDLTSTYFLKLNDNDPVFQSNLSVTGIAIQAAIYMGCRDIVLAGQDLSYPTDQMYASGAKQFSKEKMNEVIRNADLEIENVKGTMNRTNQMMKLTLSDIEDLLHKHPNYPFINCSSKGAKIKGAPFKPIQEVFASLIETQVNDDALLSRMAHLTDYSKAQKTIVAQQIENLVPEIDDIEKRLTHIDHLINEALKSKKMKEKNLRSLFHSIHSEWKIVLDSHSFKGLYLKICRNELYDFERDFTQFSTEKDVRRRVELLQNVMKPLLKAMLLKTPIIKEIIIETNNRIKNLDINADKGDNKNDVAK</sequence>
<evidence type="ECO:0000259" key="1">
    <source>
        <dbReference type="Pfam" id="PF01973"/>
    </source>
</evidence>
<evidence type="ECO:0000313" key="4">
    <source>
        <dbReference type="Proteomes" id="UP001596989"/>
    </source>
</evidence>
<protein>
    <submittedName>
        <fullName evidence="3">Motility associated factor glycosyltransferase family protein</fullName>
    </submittedName>
</protein>
<dbReference type="Proteomes" id="UP001596989">
    <property type="component" value="Unassembled WGS sequence"/>
</dbReference>
<feature type="domain" description="Glycosyltransferase Maf N-terminal" evidence="2">
    <location>
        <begin position="208"/>
        <end position="263"/>
    </location>
</feature>
<evidence type="ECO:0000313" key="3">
    <source>
        <dbReference type="EMBL" id="MFD0961893.1"/>
    </source>
</evidence>
<reference evidence="4" key="1">
    <citation type="journal article" date="2019" name="Int. J. Syst. Evol. Microbiol.">
        <title>The Global Catalogue of Microorganisms (GCM) 10K type strain sequencing project: providing services to taxonomists for standard genome sequencing and annotation.</title>
        <authorList>
            <consortium name="The Broad Institute Genomics Platform"/>
            <consortium name="The Broad Institute Genome Sequencing Center for Infectious Disease"/>
            <person name="Wu L."/>
            <person name="Ma J."/>
        </authorList>
    </citation>
    <scope>NUCLEOTIDE SEQUENCE [LARGE SCALE GENOMIC DNA]</scope>
    <source>
        <strain evidence="4">CCUG 59129</strain>
    </source>
</reference>
<feature type="domain" description="6-hydroxymethylpterin diphosphokinase MptE-like" evidence="1">
    <location>
        <begin position="337"/>
        <end position="507"/>
    </location>
</feature>
<evidence type="ECO:0000259" key="2">
    <source>
        <dbReference type="Pfam" id="PF20157"/>
    </source>
</evidence>
<dbReference type="Pfam" id="PF20157">
    <property type="entry name" value="Maf_flag10_N"/>
    <property type="match status" value="1"/>
</dbReference>
<accession>A0ABW3HWH2</accession>
<dbReference type="Pfam" id="PF01973">
    <property type="entry name" value="MptE-like"/>
    <property type="match status" value="1"/>
</dbReference>
<dbReference type="RefSeq" id="WP_377567894.1">
    <property type="nucleotide sequence ID" value="NZ_JBHTJZ010000068.1"/>
</dbReference>
<dbReference type="InterPro" id="IPR045376">
    <property type="entry name" value="Maf_N"/>
</dbReference>
<proteinExistence type="predicted"/>
<comment type="caution">
    <text evidence="3">The sequence shown here is derived from an EMBL/GenBank/DDBJ whole genome shotgun (WGS) entry which is preliminary data.</text>
</comment>